<comment type="similarity">
    <text evidence="1">Belongs to the acyl-ACP thioesterase family.</text>
</comment>
<reference evidence="10 11" key="1">
    <citation type="journal article" date="2021" name="ISME Commun">
        <title>Automated analysis of genomic sequences facilitates high-throughput and comprehensive description of bacteria.</title>
        <authorList>
            <person name="Hitch T.C.A."/>
        </authorList>
    </citation>
    <scope>NUCLEOTIDE SEQUENCE [LARGE SCALE GENOMIC DNA]</scope>
    <source>
        <strain evidence="10 11">Sanger_23</strain>
    </source>
</reference>
<dbReference type="InterPro" id="IPR029069">
    <property type="entry name" value="HotDog_dom_sf"/>
</dbReference>
<sequence length="236" mass="27371">MSYRFEGKVRYSEIGEDKCLTLPAILDYFQDCCTFQSEEIGQGMLAVEERKRAWVLASWQVVIDRYPMLGEKITALTKPYAFKGFTGMRNFVLEGENGERLAYANSRWININTNTGLPARLTEEDCRGYVLEEPLEMEQVSRKIQLPEEMTDQEPFTVQKHNLDTHHHVNNCQYIRIAADYLPEDFKIHQMRAEYKKQAVLGDVFYPRVHTEPGKVVVALETKEGESYAVVEFQVK</sequence>
<gene>
    <name evidence="10" type="ORF">OCV61_12435</name>
</gene>
<keyword evidence="11" id="KW-1185">Reference proteome</keyword>
<dbReference type="RefSeq" id="WP_158422058.1">
    <property type="nucleotide sequence ID" value="NZ_JAOQJL010000026.1"/>
</dbReference>
<organism evidence="10 11">
    <name type="scientific">Blautia ammoniilytica</name>
    <dbReference type="NCBI Taxonomy" id="2981782"/>
    <lineage>
        <taxon>Bacteria</taxon>
        <taxon>Bacillati</taxon>
        <taxon>Bacillota</taxon>
        <taxon>Clostridia</taxon>
        <taxon>Lachnospirales</taxon>
        <taxon>Lachnospiraceae</taxon>
        <taxon>Blautia</taxon>
    </lineage>
</organism>
<dbReference type="Pfam" id="PF01643">
    <property type="entry name" value="Acyl-ACP_TE"/>
    <property type="match status" value="1"/>
</dbReference>
<name>A0ABT2TVV0_9FIRM</name>
<evidence type="ECO:0000256" key="3">
    <source>
        <dbReference type="ARBA" id="ARBA00022801"/>
    </source>
</evidence>
<evidence type="ECO:0000256" key="5">
    <source>
        <dbReference type="ARBA" id="ARBA00022946"/>
    </source>
</evidence>
<dbReference type="PANTHER" id="PTHR31727">
    <property type="entry name" value="OLEOYL-ACYL CARRIER PROTEIN THIOESTERASE 1, CHLOROPLASTIC"/>
    <property type="match status" value="1"/>
</dbReference>
<proteinExistence type="inferred from homology"/>
<evidence type="ECO:0000259" key="8">
    <source>
        <dbReference type="Pfam" id="PF01643"/>
    </source>
</evidence>
<evidence type="ECO:0000313" key="10">
    <source>
        <dbReference type="EMBL" id="MCU6766212.1"/>
    </source>
</evidence>
<evidence type="ECO:0000259" key="9">
    <source>
        <dbReference type="Pfam" id="PF20791"/>
    </source>
</evidence>
<evidence type="ECO:0000256" key="7">
    <source>
        <dbReference type="ARBA" id="ARBA00023160"/>
    </source>
</evidence>
<keyword evidence="4" id="KW-0276">Fatty acid metabolism</keyword>
<keyword evidence="5" id="KW-0809">Transit peptide</keyword>
<dbReference type="InterPro" id="IPR002864">
    <property type="entry name" value="Acyl-ACP_thioesterase_NHD"/>
</dbReference>
<dbReference type="CDD" id="cd00586">
    <property type="entry name" value="4HBT"/>
    <property type="match status" value="1"/>
</dbReference>
<keyword evidence="2" id="KW-0444">Lipid biosynthesis</keyword>
<dbReference type="InterPro" id="IPR049427">
    <property type="entry name" value="Acyl-ACP_TE_C"/>
</dbReference>
<dbReference type="PANTHER" id="PTHR31727:SF6">
    <property type="entry name" value="OLEOYL-ACYL CARRIER PROTEIN THIOESTERASE 1, CHLOROPLASTIC"/>
    <property type="match status" value="1"/>
</dbReference>
<evidence type="ECO:0000313" key="11">
    <source>
        <dbReference type="Proteomes" id="UP001652409"/>
    </source>
</evidence>
<evidence type="ECO:0000256" key="2">
    <source>
        <dbReference type="ARBA" id="ARBA00022516"/>
    </source>
</evidence>
<accession>A0ABT2TVV0</accession>
<dbReference type="InterPro" id="IPR045023">
    <property type="entry name" value="FATA/B"/>
</dbReference>
<evidence type="ECO:0000256" key="1">
    <source>
        <dbReference type="ARBA" id="ARBA00006500"/>
    </source>
</evidence>
<keyword evidence="6" id="KW-0443">Lipid metabolism</keyword>
<feature type="domain" description="Acyl-ACP thioesterase-like C-terminal" evidence="9">
    <location>
        <begin position="151"/>
        <end position="206"/>
    </location>
</feature>
<dbReference type="Gene3D" id="3.10.129.10">
    <property type="entry name" value="Hotdog Thioesterase"/>
    <property type="match status" value="1"/>
</dbReference>
<protein>
    <submittedName>
        <fullName evidence="10">Thioesterase</fullName>
    </submittedName>
</protein>
<keyword evidence="3" id="KW-0378">Hydrolase</keyword>
<dbReference type="SUPFAM" id="SSF54637">
    <property type="entry name" value="Thioesterase/thiol ester dehydrase-isomerase"/>
    <property type="match status" value="2"/>
</dbReference>
<comment type="caution">
    <text evidence="10">The sequence shown here is derived from an EMBL/GenBank/DDBJ whole genome shotgun (WGS) entry which is preliminary data.</text>
</comment>
<dbReference type="Proteomes" id="UP001652409">
    <property type="component" value="Unassembled WGS sequence"/>
</dbReference>
<dbReference type="Pfam" id="PF20791">
    <property type="entry name" value="Acyl-ACP_TE_C"/>
    <property type="match status" value="1"/>
</dbReference>
<evidence type="ECO:0000256" key="6">
    <source>
        <dbReference type="ARBA" id="ARBA00023098"/>
    </source>
</evidence>
<feature type="domain" description="Acyl-ACP thioesterase N-terminal hotdog" evidence="8">
    <location>
        <begin position="3"/>
        <end position="128"/>
    </location>
</feature>
<keyword evidence="7" id="KW-0275">Fatty acid biosynthesis</keyword>
<dbReference type="EMBL" id="JAOQJL010000026">
    <property type="protein sequence ID" value="MCU6766212.1"/>
    <property type="molecule type" value="Genomic_DNA"/>
</dbReference>
<evidence type="ECO:0000256" key="4">
    <source>
        <dbReference type="ARBA" id="ARBA00022832"/>
    </source>
</evidence>